<evidence type="ECO:0000256" key="2">
    <source>
        <dbReference type="ARBA" id="ARBA00022964"/>
    </source>
</evidence>
<feature type="domain" description="Fe2OG dioxygenase" evidence="7">
    <location>
        <begin position="115"/>
        <end position="216"/>
    </location>
</feature>
<evidence type="ECO:0000256" key="4">
    <source>
        <dbReference type="ARBA" id="ARBA00023004"/>
    </source>
</evidence>
<feature type="binding site" evidence="6">
    <location>
        <position position="189"/>
    </location>
    <ligand>
        <name>Fe cation</name>
        <dbReference type="ChEBI" id="CHEBI:24875"/>
        <note>catalytic</note>
    </ligand>
</feature>
<feature type="binding site" evidence="6">
    <location>
        <position position="133"/>
    </location>
    <ligand>
        <name>Fe cation</name>
        <dbReference type="ChEBI" id="CHEBI:24875"/>
        <note>catalytic</note>
    </ligand>
</feature>
<evidence type="ECO:0000313" key="8">
    <source>
        <dbReference type="EMBL" id="SDW94629.1"/>
    </source>
</evidence>
<dbReference type="OrthoDB" id="9796932at2"/>
<comment type="cofactor">
    <cofactor evidence="6">
        <name>Fe(2+)</name>
        <dbReference type="ChEBI" id="CHEBI:29033"/>
    </cofactor>
    <text evidence="6">Binds 1 Fe(2+) ion per subunit.</text>
</comment>
<feature type="binding site" evidence="5">
    <location>
        <position position="137"/>
    </location>
    <ligand>
        <name>substrate</name>
    </ligand>
</feature>
<dbReference type="GO" id="GO:0035516">
    <property type="term" value="F:broad specificity oxidative DNA demethylase activity"/>
    <property type="evidence" value="ECO:0007669"/>
    <property type="project" value="TreeGrafter"/>
</dbReference>
<dbReference type="InterPro" id="IPR037151">
    <property type="entry name" value="AlkB-like_sf"/>
</dbReference>
<dbReference type="InterPro" id="IPR004574">
    <property type="entry name" value="Alkb"/>
</dbReference>
<keyword evidence="1 6" id="KW-0479">Metal-binding</keyword>
<dbReference type="PANTHER" id="PTHR16557">
    <property type="entry name" value="ALKYLATED DNA REPAIR PROTEIN ALKB-RELATED"/>
    <property type="match status" value="1"/>
</dbReference>
<dbReference type="GO" id="GO:0035515">
    <property type="term" value="F:oxidative RNA demethylase activity"/>
    <property type="evidence" value="ECO:0007669"/>
    <property type="project" value="TreeGrafter"/>
</dbReference>
<accession>A0A1H2XQP5</accession>
<evidence type="ECO:0000259" key="7">
    <source>
        <dbReference type="PROSITE" id="PS51471"/>
    </source>
</evidence>
<name>A0A1H2XQP5_9RHOB</name>
<keyword evidence="2 8" id="KW-0223">Dioxygenase</keyword>
<gene>
    <name evidence="8" type="ORF">SAMN05444276_102583</name>
</gene>
<keyword evidence="9" id="KW-1185">Reference proteome</keyword>
<keyword evidence="4 6" id="KW-0408">Iron</keyword>
<keyword evidence="3" id="KW-0560">Oxidoreductase</keyword>
<dbReference type="InterPro" id="IPR027450">
    <property type="entry name" value="AlkB-like"/>
</dbReference>
<sequence length="221" mass="23037">MKSAAPQPPSAPAARPAAPLDLGGVGVWPGRLDAGEQAALMGEVAAIWDAAPPVRPMTRWGKPLSVAMTSAGALGWTSDRRGYRYEPRQPDGRAWPPIPARLLALWAKVTGAAVAPDSCLVNLYREGARMGLHQDRDEAELGWPVVSVSLGDSALFRVGGVERGGPTQSLWLNSGDVVVLAGAGRLVHHGIDRIRAGSSDLVPGGGRVNLTLRVAGPTGRA</sequence>
<evidence type="ECO:0000256" key="5">
    <source>
        <dbReference type="PIRSR" id="PIRSR604574-1"/>
    </source>
</evidence>
<feature type="binding site" evidence="5">
    <location>
        <position position="76"/>
    </location>
    <ligand>
        <name>substrate</name>
    </ligand>
</feature>
<dbReference type="Gene3D" id="2.60.120.590">
    <property type="entry name" value="Alpha-ketoglutarate-dependent dioxygenase AlkB-like"/>
    <property type="match status" value="1"/>
</dbReference>
<dbReference type="Pfam" id="PF13532">
    <property type="entry name" value="2OG-FeII_Oxy_2"/>
    <property type="match status" value="1"/>
</dbReference>
<feature type="binding site" evidence="5">
    <location>
        <begin position="207"/>
        <end position="213"/>
    </location>
    <ligand>
        <name>2-oxoglutarate</name>
        <dbReference type="ChEBI" id="CHEBI:16810"/>
    </ligand>
</feature>
<feature type="binding site" evidence="6">
    <location>
        <position position="135"/>
    </location>
    <ligand>
        <name>Fe cation</name>
        <dbReference type="ChEBI" id="CHEBI:24875"/>
        <note>catalytic</note>
    </ligand>
</feature>
<dbReference type="AlphaFoldDB" id="A0A1H2XQP5"/>
<evidence type="ECO:0000256" key="3">
    <source>
        <dbReference type="ARBA" id="ARBA00023002"/>
    </source>
</evidence>
<proteinExistence type="predicted"/>
<protein>
    <submittedName>
        <fullName evidence="8">DNA-N1-methyladenine dioxygenase</fullName>
    </submittedName>
</protein>
<dbReference type="Proteomes" id="UP000182944">
    <property type="component" value="Unassembled WGS sequence"/>
</dbReference>
<dbReference type="InterPro" id="IPR005123">
    <property type="entry name" value="Oxoglu/Fe-dep_dioxygenase_dom"/>
</dbReference>
<dbReference type="PROSITE" id="PS51471">
    <property type="entry name" value="FE2OG_OXY"/>
    <property type="match status" value="1"/>
</dbReference>
<evidence type="ECO:0000256" key="1">
    <source>
        <dbReference type="ARBA" id="ARBA00022723"/>
    </source>
</evidence>
<evidence type="ECO:0000313" key="9">
    <source>
        <dbReference type="Proteomes" id="UP000182944"/>
    </source>
</evidence>
<reference evidence="9" key="1">
    <citation type="submission" date="2016-10" db="EMBL/GenBank/DDBJ databases">
        <authorList>
            <person name="Varghese N."/>
            <person name="Submissions S."/>
        </authorList>
    </citation>
    <scope>NUCLEOTIDE SEQUENCE [LARGE SCALE GENOMIC DNA]</scope>
    <source>
        <strain evidence="9">DSM 29303</strain>
    </source>
</reference>
<dbReference type="GO" id="GO:0008198">
    <property type="term" value="F:ferrous iron binding"/>
    <property type="evidence" value="ECO:0007669"/>
    <property type="project" value="TreeGrafter"/>
</dbReference>
<dbReference type="RefSeq" id="WP_052176121.1">
    <property type="nucleotide sequence ID" value="NZ_FNNA01000002.1"/>
</dbReference>
<organism evidence="8 9">
    <name type="scientific">Paracoccus sanguinis</name>
    <dbReference type="NCBI Taxonomy" id="1545044"/>
    <lineage>
        <taxon>Bacteria</taxon>
        <taxon>Pseudomonadati</taxon>
        <taxon>Pseudomonadota</taxon>
        <taxon>Alphaproteobacteria</taxon>
        <taxon>Rhodobacterales</taxon>
        <taxon>Paracoccaceae</taxon>
        <taxon>Paracoccus</taxon>
    </lineage>
</organism>
<dbReference type="STRING" id="1545044.SAMN05444276_102583"/>
<dbReference type="EMBL" id="FNNA01000002">
    <property type="protein sequence ID" value="SDW94629.1"/>
    <property type="molecule type" value="Genomic_DNA"/>
</dbReference>
<evidence type="ECO:0000256" key="6">
    <source>
        <dbReference type="PIRSR" id="PIRSR604574-2"/>
    </source>
</evidence>
<dbReference type="PANTHER" id="PTHR16557:SF2">
    <property type="entry name" value="NUCLEIC ACID DIOXYGENASE ALKBH1"/>
    <property type="match status" value="1"/>
</dbReference>
<dbReference type="GO" id="GO:0005737">
    <property type="term" value="C:cytoplasm"/>
    <property type="evidence" value="ECO:0007669"/>
    <property type="project" value="TreeGrafter"/>
</dbReference>
<feature type="binding site" evidence="5">
    <location>
        <position position="163"/>
    </location>
    <ligand>
        <name>substrate</name>
    </ligand>
</feature>
<feature type="binding site" evidence="5">
    <location>
        <begin position="83"/>
        <end position="85"/>
    </location>
    <ligand>
        <name>substrate</name>
    </ligand>
</feature>
<feature type="binding site" evidence="5">
    <location>
        <begin position="122"/>
        <end position="124"/>
    </location>
    <ligand>
        <name>2-oxoglutarate</name>
        <dbReference type="ChEBI" id="CHEBI:16810"/>
    </ligand>
</feature>
<dbReference type="GO" id="GO:0035513">
    <property type="term" value="P:oxidative RNA demethylation"/>
    <property type="evidence" value="ECO:0007669"/>
    <property type="project" value="TreeGrafter"/>
</dbReference>
<dbReference type="SUPFAM" id="SSF51197">
    <property type="entry name" value="Clavaminate synthase-like"/>
    <property type="match status" value="1"/>
</dbReference>